<comment type="similarity">
    <text evidence="1">Belongs to the ATP-dependent AMP-binding enzyme family.</text>
</comment>
<dbReference type="Gene3D" id="3.40.50.12780">
    <property type="entry name" value="N-terminal domain of ligase-like"/>
    <property type="match status" value="1"/>
</dbReference>
<dbReference type="Pfam" id="PF00501">
    <property type="entry name" value="AMP-binding"/>
    <property type="match status" value="1"/>
</dbReference>
<dbReference type="PROSITE" id="PS00455">
    <property type="entry name" value="AMP_BINDING"/>
    <property type="match status" value="1"/>
</dbReference>
<gene>
    <name evidence="5" type="ORF">SCA03_14540</name>
</gene>
<dbReference type="InterPro" id="IPR025110">
    <property type="entry name" value="AMP-bd_C"/>
</dbReference>
<accession>A0A4Y3QWE5</accession>
<dbReference type="Proteomes" id="UP000319210">
    <property type="component" value="Unassembled WGS sequence"/>
</dbReference>
<organism evidence="5 6">
    <name type="scientific">Streptomyces cacaoi</name>
    <dbReference type="NCBI Taxonomy" id="1898"/>
    <lineage>
        <taxon>Bacteria</taxon>
        <taxon>Bacillati</taxon>
        <taxon>Actinomycetota</taxon>
        <taxon>Actinomycetes</taxon>
        <taxon>Kitasatosporales</taxon>
        <taxon>Streptomycetaceae</taxon>
        <taxon>Streptomyces</taxon>
    </lineage>
</organism>
<comment type="caution">
    <text evidence="5">The sequence shown here is derived from an EMBL/GenBank/DDBJ whole genome shotgun (WGS) entry which is preliminary data.</text>
</comment>
<dbReference type="InterPro" id="IPR000873">
    <property type="entry name" value="AMP-dep_synth/lig_dom"/>
</dbReference>
<feature type="domain" description="AMP-binding enzyme C-terminal" evidence="4">
    <location>
        <begin position="419"/>
        <end position="497"/>
    </location>
</feature>
<proteinExistence type="inferred from homology"/>
<sequence>MYPGTYAATTPDKPAVVMAGSGRTLTYAELDDRSARLAAALHRAGLRPGDVIALLSDNVPEAFEVYWAALRSGLYITAVNHHLTPQEAAYIVEDSGAAVLVASAGVAPLAAELVPATPGVRHRFAFGGDIPGHASYRELLRSAPERLEQQPRGADMLYSSGTTGRPKGVKPPLPGFDVDQPGDPLTAVAGQLLGLTADDVYLSPAPVYHAAPLRWCGVAHSHGGTVVLMEKFDARGALDAIREHGVTVLQMVPTHFVRMLQLPADVREKADVSTLRHAVHAAAPCPPDVKQAMIDWWGPVLVEYYSSTEGNGLTLITSPEWAQRPGSVGRALLGEVKICAEDGTELPPGEVGTVYFARDEAPFSYHNDPEKTAASRHPRHPSWTAVDDLGYVDDEGYLFLTDREAFTIISGGVNIYPQEIENVLALHPAVRDVAVIGVPDPEMGQQVKAVVQLRDGHTPSPALADDIITSVRTRMAHYKAPKSVDFVPTLPRTATGKLVKGALTGG</sequence>
<dbReference type="EMBL" id="BJMM01000004">
    <property type="protein sequence ID" value="GEB48903.1"/>
    <property type="molecule type" value="Genomic_DNA"/>
</dbReference>
<dbReference type="RefSeq" id="WP_086818217.1">
    <property type="nucleotide sequence ID" value="NZ_BJMM01000004.1"/>
</dbReference>
<protein>
    <submittedName>
        <fullName evidence="5">Putative acyl-CoA ligase</fullName>
    </submittedName>
</protein>
<dbReference type="SUPFAM" id="SSF56801">
    <property type="entry name" value="Acetyl-CoA synthetase-like"/>
    <property type="match status" value="1"/>
</dbReference>
<dbReference type="GO" id="GO:0006631">
    <property type="term" value="P:fatty acid metabolic process"/>
    <property type="evidence" value="ECO:0007669"/>
    <property type="project" value="TreeGrafter"/>
</dbReference>
<evidence type="ECO:0000259" key="3">
    <source>
        <dbReference type="Pfam" id="PF00501"/>
    </source>
</evidence>
<dbReference type="AlphaFoldDB" id="A0A4Y3QWE5"/>
<reference evidence="5 6" key="1">
    <citation type="submission" date="2019-06" db="EMBL/GenBank/DDBJ databases">
        <title>Whole genome shotgun sequence of Streptomyces cacaoi subsp. cacaoi NBRC 12748.</title>
        <authorList>
            <person name="Hosoyama A."/>
            <person name="Uohara A."/>
            <person name="Ohji S."/>
            <person name="Ichikawa N."/>
        </authorList>
    </citation>
    <scope>NUCLEOTIDE SEQUENCE [LARGE SCALE GENOMIC DNA]</scope>
    <source>
        <strain evidence="5 6">NBRC 12748</strain>
    </source>
</reference>
<evidence type="ECO:0000256" key="1">
    <source>
        <dbReference type="ARBA" id="ARBA00006432"/>
    </source>
</evidence>
<keyword evidence="2 5" id="KW-0436">Ligase</keyword>
<feature type="domain" description="AMP-dependent synthetase/ligase" evidence="3">
    <location>
        <begin position="7"/>
        <end position="357"/>
    </location>
</feature>
<dbReference type="Pfam" id="PF13193">
    <property type="entry name" value="AMP-binding_C"/>
    <property type="match status" value="1"/>
</dbReference>
<evidence type="ECO:0000313" key="6">
    <source>
        <dbReference type="Proteomes" id="UP000319210"/>
    </source>
</evidence>
<dbReference type="PANTHER" id="PTHR43201">
    <property type="entry name" value="ACYL-COA SYNTHETASE"/>
    <property type="match status" value="1"/>
</dbReference>
<dbReference type="PANTHER" id="PTHR43201:SF5">
    <property type="entry name" value="MEDIUM-CHAIN ACYL-COA LIGASE ACSF2, MITOCHONDRIAL"/>
    <property type="match status" value="1"/>
</dbReference>
<dbReference type="InterPro" id="IPR020845">
    <property type="entry name" value="AMP-binding_CS"/>
</dbReference>
<evidence type="ECO:0000313" key="5">
    <source>
        <dbReference type="EMBL" id="GEB48903.1"/>
    </source>
</evidence>
<evidence type="ECO:0000256" key="2">
    <source>
        <dbReference type="ARBA" id="ARBA00022598"/>
    </source>
</evidence>
<dbReference type="InterPro" id="IPR042099">
    <property type="entry name" value="ANL_N_sf"/>
</dbReference>
<dbReference type="Gene3D" id="3.30.300.30">
    <property type="match status" value="1"/>
</dbReference>
<keyword evidence="6" id="KW-1185">Reference proteome</keyword>
<evidence type="ECO:0000259" key="4">
    <source>
        <dbReference type="Pfam" id="PF13193"/>
    </source>
</evidence>
<name>A0A4Y3QWE5_STRCI</name>
<dbReference type="InterPro" id="IPR045851">
    <property type="entry name" value="AMP-bd_C_sf"/>
</dbReference>
<dbReference type="OrthoDB" id="9803968at2"/>
<dbReference type="GO" id="GO:0031956">
    <property type="term" value="F:medium-chain fatty acid-CoA ligase activity"/>
    <property type="evidence" value="ECO:0007669"/>
    <property type="project" value="TreeGrafter"/>
</dbReference>